<dbReference type="PROSITE" id="PS50048">
    <property type="entry name" value="ZN2_CY6_FUNGAL_2"/>
    <property type="match status" value="1"/>
</dbReference>
<dbReference type="OrthoDB" id="2758559at2759"/>
<dbReference type="EMBL" id="ML122266">
    <property type="protein sequence ID" value="RPD60221.1"/>
    <property type="molecule type" value="Genomic_DNA"/>
</dbReference>
<evidence type="ECO:0000256" key="7">
    <source>
        <dbReference type="ARBA" id="ARBA00040903"/>
    </source>
</evidence>
<keyword evidence="4" id="KW-0238">DNA-binding</keyword>
<reference evidence="9" key="1">
    <citation type="journal article" date="2018" name="Genome Biol. Evol.">
        <title>Genomics and development of Lentinus tigrinus, a white-rot wood-decaying mushroom with dimorphic fruiting bodies.</title>
        <authorList>
            <person name="Wu B."/>
            <person name="Xu Z."/>
            <person name="Knudson A."/>
            <person name="Carlson A."/>
            <person name="Chen N."/>
            <person name="Kovaka S."/>
            <person name="LaButti K."/>
            <person name="Lipzen A."/>
            <person name="Pennachio C."/>
            <person name="Riley R."/>
            <person name="Schakwitz W."/>
            <person name="Umezawa K."/>
            <person name="Ohm R.A."/>
            <person name="Grigoriev I.V."/>
            <person name="Nagy L.G."/>
            <person name="Gibbons J."/>
            <person name="Hibbett D."/>
        </authorList>
    </citation>
    <scope>NUCLEOTIDE SEQUENCE [LARGE SCALE GENOMIC DNA]</scope>
    <source>
        <strain evidence="9">ALCF2SS1-6</strain>
    </source>
</reference>
<evidence type="ECO:0000256" key="2">
    <source>
        <dbReference type="ARBA" id="ARBA00022833"/>
    </source>
</evidence>
<evidence type="ECO:0000313" key="9">
    <source>
        <dbReference type="EMBL" id="RPD60221.1"/>
    </source>
</evidence>
<dbReference type="PANTHER" id="PTHR47659">
    <property type="entry name" value="ZN(II)2CYS6 TRANSCRIPTION FACTOR (EUROFUNG)-RELATED"/>
    <property type="match status" value="1"/>
</dbReference>
<dbReference type="GO" id="GO:0003677">
    <property type="term" value="F:DNA binding"/>
    <property type="evidence" value="ECO:0007669"/>
    <property type="project" value="UniProtKB-KW"/>
</dbReference>
<evidence type="ECO:0000256" key="4">
    <source>
        <dbReference type="ARBA" id="ARBA00023125"/>
    </source>
</evidence>
<name>A0A5C2S907_9APHY</name>
<keyword evidence="1" id="KW-0479">Metal-binding</keyword>
<feature type="domain" description="Zn(2)-C6 fungal-type" evidence="8">
    <location>
        <begin position="8"/>
        <end position="39"/>
    </location>
</feature>
<evidence type="ECO:0000256" key="5">
    <source>
        <dbReference type="ARBA" id="ARBA00023163"/>
    </source>
</evidence>
<dbReference type="PANTHER" id="PTHR47659:SF1">
    <property type="entry name" value="TRANSCRIPTION ACTIVATOR OF GLUCONEOGENESIS ERT1"/>
    <property type="match status" value="1"/>
</dbReference>
<dbReference type="GO" id="GO:0008270">
    <property type="term" value="F:zinc ion binding"/>
    <property type="evidence" value="ECO:0007669"/>
    <property type="project" value="InterPro"/>
</dbReference>
<sequence>MRKRVKPACIHCHEARKTCDRGHPCARCVKHGLSATCVDYVRRNAAATQGSRAGDTYPAIDPASALGYVVGSSTQCGDRIDANAAFHELLSSPAAASTLDPSFQSFTPTSYNHFNY</sequence>
<keyword evidence="6" id="KW-0539">Nucleus</keyword>
<dbReference type="CDD" id="cd00067">
    <property type="entry name" value="GAL4"/>
    <property type="match status" value="1"/>
</dbReference>
<dbReference type="Proteomes" id="UP000313359">
    <property type="component" value="Unassembled WGS sequence"/>
</dbReference>
<dbReference type="PROSITE" id="PS00463">
    <property type="entry name" value="ZN2_CY6_FUNGAL_1"/>
    <property type="match status" value="1"/>
</dbReference>
<dbReference type="GO" id="GO:0000981">
    <property type="term" value="F:DNA-binding transcription factor activity, RNA polymerase II-specific"/>
    <property type="evidence" value="ECO:0007669"/>
    <property type="project" value="InterPro"/>
</dbReference>
<evidence type="ECO:0000256" key="6">
    <source>
        <dbReference type="ARBA" id="ARBA00023242"/>
    </source>
</evidence>
<keyword evidence="2" id="KW-0862">Zinc</keyword>
<evidence type="ECO:0000313" key="10">
    <source>
        <dbReference type="Proteomes" id="UP000313359"/>
    </source>
</evidence>
<organism evidence="9 10">
    <name type="scientific">Lentinus tigrinus ALCF2SS1-6</name>
    <dbReference type="NCBI Taxonomy" id="1328759"/>
    <lineage>
        <taxon>Eukaryota</taxon>
        <taxon>Fungi</taxon>
        <taxon>Dikarya</taxon>
        <taxon>Basidiomycota</taxon>
        <taxon>Agaricomycotina</taxon>
        <taxon>Agaricomycetes</taxon>
        <taxon>Polyporales</taxon>
        <taxon>Polyporaceae</taxon>
        <taxon>Lentinus</taxon>
    </lineage>
</organism>
<evidence type="ECO:0000256" key="3">
    <source>
        <dbReference type="ARBA" id="ARBA00023015"/>
    </source>
</evidence>
<keyword evidence="5" id="KW-0804">Transcription</keyword>
<protein>
    <recommendedName>
        <fullName evidence="7">Transcription activator of gluconeogenesis ERT1</fullName>
    </recommendedName>
</protein>
<dbReference type="InterPro" id="IPR036864">
    <property type="entry name" value="Zn2-C6_fun-type_DNA-bd_sf"/>
</dbReference>
<keyword evidence="10" id="KW-1185">Reference proteome</keyword>
<gene>
    <name evidence="9" type="ORF">L227DRAFT_575297</name>
</gene>
<dbReference type="AlphaFoldDB" id="A0A5C2S907"/>
<dbReference type="Pfam" id="PF00172">
    <property type="entry name" value="Zn_clus"/>
    <property type="match status" value="1"/>
</dbReference>
<evidence type="ECO:0000259" key="8">
    <source>
        <dbReference type="PROSITE" id="PS50048"/>
    </source>
</evidence>
<accession>A0A5C2S907</accession>
<dbReference type="SUPFAM" id="SSF57701">
    <property type="entry name" value="Zn2/Cys6 DNA-binding domain"/>
    <property type="match status" value="1"/>
</dbReference>
<dbReference type="SMART" id="SM00066">
    <property type="entry name" value="GAL4"/>
    <property type="match status" value="1"/>
</dbReference>
<proteinExistence type="predicted"/>
<evidence type="ECO:0000256" key="1">
    <source>
        <dbReference type="ARBA" id="ARBA00022723"/>
    </source>
</evidence>
<dbReference type="InterPro" id="IPR001138">
    <property type="entry name" value="Zn2Cys6_DnaBD"/>
</dbReference>
<dbReference type="Gene3D" id="4.10.240.10">
    <property type="entry name" value="Zn(2)-C6 fungal-type DNA-binding domain"/>
    <property type="match status" value="1"/>
</dbReference>
<dbReference type="InterPro" id="IPR050335">
    <property type="entry name" value="ERT1_acuK_gluconeogen_tf"/>
</dbReference>
<keyword evidence="3" id="KW-0805">Transcription regulation</keyword>